<sequence length="207" mass="21890">MSPSTRLLASAPRINRSLSRRLCLSRHPPTCSSSSSDQPTAGSSRSSGRPLPPPPAPPPPVRVVPSSAAMNQKTNKKPADGDVTANRTSKAAAYAPKANYNPDKPIASILSTTIEKIDEQLDRVEEKPLSVSETMFRVADGPLGREASKVAQKAAKGVASVGGEALGEAIKIGTPVAKKGAGMLFKAAVELSQESERRRKEEKKNKK</sequence>
<accession>A0A830HD80</accession>
<dbReference type="AlphaFoldDB" id="A0A830HD80"/>
<evidence type="ECO:0000313" key="2">
    <source>
        <dbReference type="EMBL" id="GHP04995.1"/>
    </source>
</evidence>
<comment type="caution">
    <text evidence="2">The sequence shown here is derived from an EMBL/GenBank/DDBJ whole genome shotgun (WGS) entry which is preliminary data.</text>
</comment>
<feature type="compositionally biased region" description="Low complexity" evidence="1">
    <location>
        <begin position="16"/>
        <end position="36"/>
    </location>
</feature>
<keyword evidence="3" id="KW-1185">Reference proteome</keyword>
<feature type="compositionally biased region" description="Low complexity" evidence="1">
    <location>
        <begin position="90"/>
        <end position="102"/>
    </location>
</feature>
<organism evidence="2 3">
    <name type="scientific">Pycnococcus provasolii</name>
    <dbReference type="NCBI Taxonomy" id="41880"/>
    <lineage>
        <taxon>Eukaryota</taxon>
        <taxon>Viridiplantae</taxon>
        <taxon>Chlorophyta</taxon>
        <taxon>Pseudoscourfieldiophyceae</taxon>
        <taxon>Pseudoscourfieldiales</taxon>
        <taxon>Pycnococcaceae</taxon>
        <taxon>Pycnococcus</taxon>
    </lineage>
</organism>
<reference evidence="2" key="1">
    <citation type="submission" date="2020-10" db="EMBL/GenBank/DDBJ databases">
        <title>Unveiling of a novel bifunctional photoreceptor, Dualchrome1, isolated from a cosmopolitan green alga.</title>
        <authorList>
            <person name="Suzuki S."/>
            <person name="Kawachi M."/>
        </authorList>
    </citation>
    <scope>NUCLEOTIDE SEQUENCE</scope>
    <source>
        <strain evidence="2">NIES 2893</strain>
    </source>
</reference>
<name>A0A830HD80_9CHLO</name>
<dbReference type="EMBL" id="BNJQ01000009">
    <property type="protein sequence ID" value="GHP04995.1"/>
    <property type="molecule type" value="Genomic_DNA"/>
</dbReference>
<gene>
    <name evidence="2" type="ORF">PPROV_000374700</name>
</gene>
<evidence type="ECO:0000313" key="3">
    <source>
        <dbReference type="Proteomes" id="UP000660262"/>
    </source>
</evidence>
<evidence type="ECO:0000256" key="1">
    <source>
        <dbReference type="SAM" id="MobiDB-lite"/>
    </source>
</evidence>
<protein>
    <submittedName>
        <fullName evidence="2">Uncharacterized protein</fullName>
    </submittedName>
</protein>
<proteinExistence type="predicted"/>
<dbReference type="Proteomes" id="UP000660262">
    <property type="component" value="Unassembled WGS sequence"/>
</dbReference>
<feature type="region of interest" description="Disordered" evidence="1">
    <location>
        <begin position="1"/>
        <end position="104"/>
    </location>
</feature>
<feature type="compositionally biased region" description="Pro residues" evidence="1">
    <location>
        <begin position="50"/>
        <end position="62"/>
    </location>
</feature>